<dbReference type="InterPro" id="IPR023210">
    <property type="entry name" value="NADP_OxRdtase_dom"/>
</dbReference>
<feature type="domain" description="NADP-dependent oxidoreductase" evidence="2">
    <location>
        <begin position="15"/>
        <end position="308"/>
    </location>
</feature>
<sequence>MEFRQLGGSDLTVSEIALGSWLTYGDRVDRETAVACVRRAYDLGITLFDTANVYGRGAAETLLGEALAGVDRASYRLATKLYFPMGRGELGLSATQVRRQCDASLSRLGTDYLDLYQCHRFDTVTPLAETMGALTELVQAGKVRHIGFSEWTAAQIEAAYALEGVERFVSSQPQYSILWRDPEAEIFPTCARLGVGHIVYSPLAQGLLTGKYRPGVAPPAHSRAAGRVTAGAMGRFAKAEAIETAERLRAVADAAGLPMARLALAWVLRQPGVAAAIVGASRPEQLDETAGAAGIRLDAATLAAIDAAVAGPAVADAR</sequence>
<keyword evidence="1" id="KW-0560">Oxidoreductase</keyword>
<dbReference type="Gene3D" id="3.20.20.100">
    <property type="entry name" value="NADP-dependent oxidoreductase domain"/>
    <property type="match status" value="1"/>
</dbReference>
<gene>
    <name evidence="3" type="ORF">GCM10009681_42420</name>
</gene>
<protein>
    <submittedName>
        <fullName evidence="3">Aldo/keto reductase family protein</fullName>
    </submittedName>
</protein>
<reference evidence="3 4" key="1">
    <citation type="journal article" date="2019" name="Int. J. Syst. Evol. Microbiol.">
        <title>The Global Catalogue of Microorganisms (GCM) 10K type strain sequencing project: providing services to taxonomists for standard genome sequencing and annotation.</title>
        <authorList>
            <consortium name="The Broad Institute Genomics Platform"/>
            <consortium name="The Broad Institute Genome Sequencing Center for Infectious Disease"/>
            <person name="Wu L."/>
            <person name="Ma J."/>
        </authorList>
    </citation>
    <scope>NUCLEOTIDE SEQUENCE [LARGE SCALE GENOMIC DNA]</scope>
    <source>
        <strain evidence="3 4">JCM 13249</strain>
    </source>
</reference>
<evidence type="ECO:0000256" key="1">
    <source>
        <dbReference type="ARBA" id="ARBA00023002"/>
    </source>
</evidence>
<name>A0ABN2KUV4_9ACTN</name>
<dbReference type="CDD" id="cd19074">
    <property type="entry name" value="Aldo_ket_red_shaker-like"/>
    <property type="match status" value="1"/>
</dbReference>
<keyword evidence="4" id="KW-1185">Reference proteome</keyword>
<evidence type="ECO:0000313" key="3">
    <source>
        <dbReference type="EMBL" id="GAA1766836.1"/>
    </source>
</evidence>
<evidence type="ECO:0000259" key="2">
    <source>
        <dbReference type="Pfam" id="PF00248"/>
    </source>
</evidence>
<dbReference type="InterPro" id="IPR036812">
    <property type="entry name" value="NAD(P)_OxRdtase_dom_sf"/>
</dbReference>
<accession>A0ABN2KUV4</accession>
<dbReference type="RefSeq" id="WP_344084768.1">
    <property type="nucleotide sequence ID" value="NZ_BAAALS010000023.1"/>
</dbReference>
<dbReference type="SUPFAM" id="SSF51430">
    <property type="entry name" value="NAD(P)-linked oxidoreductase"/>
    <property type="match status" value="1"/>
</dbReference>
<proteinExistence type="predicted"/>
<dbReference type="EMBL" id="BAAALS010000023">
    <property type="protein sequence ID" value="GAA1766836.1"/>
    <property type="molecule type" value="Genomic_DNA"/>
</dbReference>
<dbReference type="PRINTS" id="PR00069">
    <property type="entry name" value="ALDKETRDTASE"/>
</dbReference>
<dbReference type="InterPro" id="IPR020471">
    <property type="entry name" value="AKR"/>
</dbReference>
<dbReference type="InterPro" id="IPR050523">
    <property type="entry name" value="AKR_Detox_Biosynth"/>
</dbReference>
<evidence type="ECO:0000313" key="4">
    <source>
        <dbReference type="Proteomes" id="UP001500655"/>
    </source>
</evidence>
<organism evidence="3 4">
    <name type="scientific">Luedemannella helvata</name>
    <dbReference type="NCBI Taxonomy" id="349315"/>
    <lineage>
        <taxon>Bacteria</taxon>
        <taxon>Bacillati</taxon>
        <taxon>Actinomycetota</taxon>
        <taxon>Actinomycetes</taxon>
        <taxon>Micromonosporales</taxon>
        <taxon>Micromonosporaceae</taxon>
        <taxon>Luedemannella</taxon>
    </lineage>
</organism>
<dbReference type="Proteomes" id="UP001500655">
    <property type="component" value="Unassembled WGS sequence"/>
</dbReference>
<dbReference type="PANTHER" id="PTHR43364">
    <property type="entry name" value="NADH-SPECIFIC METHYLGLYOXAL REDUCTASE-RELATED"/>
    <property type="match status" value="1"/>
</dbReference>
<dbReference type="PANTHER" id="PTHR43364:SF4">
    <property type="entry name" value="NAD(P)-LINKED OXIDOREDUCTASE SUPERFAMILY PROTEIN"/>
    <property type="match status" value="1"/>
</dbReference>
<dbReference type="Pfam" id="PF00248">
    <property type="entry name" value="Aldo_ket_red"/>
    <property type="match status" value="1"/>
</dbReference>
<comment type="caution">
    <text evidence="3">The sequence shown here is derived from an EMBL/GenBank/DDBJ whole genome shotgun (WGS) entry which is preliminary data.</text>
</comment>